<evidence type="ECO:0000313" key="2">
    <source>
        <dbReference type="EMBL" id="QDG54448.1"/>
    </source>
</evidence>
<dbReference type="InterPro" id="IPR050464">
    <property type="entry name" value="Zeta_carotene_desat/Oxidored"/>
</dbReference>
<dbReference type="AlphaFoldDB" id="A0A4Y6Q1I3"/>
<dbReference type="SUPFAM" id="SSF51905">
    <property type="entry name" value="FAD/NAD(P)-binding domain"/>
    <property type="match status" value="1"/>
</dbReference>
<dbReference type="Pfam" id="PF01593">
    <property type="entry name" value="Amino_oxidase"/>
    <property type="match status" value="1"/>
</dbReference>
<name>A0A4Y6Q1I3_PERCE</name>
<dbReference type="OrthoDB" id="9772409at2"/>
<dbReference type="GO" id="GO:0016491">
    <property type="term" value="F:oxidoreductase activity"/>
    <property type="evidence" value="ECO:0007669"/>
    <property type="project" value="InterPro"/>
</dbReference>
<sequence length="514" mass="57873">MAKATAKTRQTDVVIVGGGLAGLTAGIGLQREGLDVVVLEKDKRLGGRAQSWTDETTGDPVHIGPHIFLTEYPNMFKLLDLLGTRGDIVWEDEHFIVLADGSERLVQEQYPLPAPFHFAPTMMADPRARTRDKLSNLAVTLYAMQMDERDVMRLDGMNAYAFLRRMGVTKAYIDQFWSFACMAIMNVPIEVCSAGALMRFFQKFIGYDTFSFGFPDGGLGDLFAPAAKQEIERAGGEVRLRTEVSRLRVEGERVVGVELADGTTIEAKHTVAAVPPQVLRNLGPRQWMGEYEWYRELVHFHPCPYVSVFLWFDEKITDLRMWARTHSPDDLNCDFYDLSNIHTGWRERPSVICSNIIYCHRTDGMTDEEIVRHTVAEIAETHPAASMDHLEHYVVNRIPMAIHCPYPGTEKRRPVTDPGVEGLVLAGDFVRTELPSSMESAVCSGWMAAEKILEQRGHKKQLHVEHRDLDGLTGLISRTAKLFPTKGAQRIIHGMRRTLDETPLLTRPADPVNK</sequence>
<dbReference type="PANTHER" id="PTHR42923">
    <property type="entry name" value="PROTOPORPHYRINOGEN OXIDASE"/>
    <property type="match status" value="1"/>
</dbReference>
<accession>A0A5B8YJ46</accession>
<dbReference type="RefSeq" id="WP_141200892.1">
    <property type="nucleotide sequence ID" value="NZ_CP041186.1"/>
</dbReference>
<dbReference type="Gene3D" id="3.50.50.60">
    <property type="entry name" value="FAD/NAD(P)-binding domain"/>
    <property type="match status" value="1"/>
</dbReference>
<protein>
    <submittedName>
        <fullName evidence="2">FAD-dependent oxidoreductase</fullName>
    </submittedName>
</protein>
<feature type="domain" description="Amine oxidase" evidence="1">
    <location>
        <begin position="20"/>
        <end position="453"/>
    </location>
</feature>
<dbReference type="Proteomes" id="UP000315995">
    <property type="component" value="Chromosome"/>
</dbReference>
<organism evidence="2 3">
    <name type="scientific">Persicimonas caeni</name>
    <dbReference type="NCBI Taxonomy" id="2292766"/>
    <lineage>
        <taxon>Bacteria</taxon>
        <taxon>Deltaproteobacteria</taxon>
        <taxon>Bradymonadales</taxon>
        <taxon>Bradymonadaceae</taxon>
        <taxon>Persicimonas</taxon>
    </lineage>
</organism>
<accession>A0A4Y6Q1I3</accession>
<evidence type="ECO:0000259" key="1">
    <source>
        <dbReference type="Pfam" id="PF01593"/>
    </source>
</evidence>
<dbReference type="InterPro" id="IPR002937">
    <property type="entry name" value="Amino_oxidase"/>
</dbReference>
<keyword evidence="3" id="KW-1185">Reference proteome</keyword>
<gene>
    <name evidence="2" type="ORF">FIV42_28000</name>
</gene>
<proteinExistence type="predicted"/>
<dbReference type="EMBL" id="CP041186">
    <property type="protein sequence ID" value="QDG54448.1"/>
    <property type="molecule type" value="Genomic_DNA"/>
</dbReference>
<reference evidence="2 3" key="1">
    <citation type="submission" date="2019-06" db="EMBL/GenBank/DDBJ databases">
        <title>Persicimonas caeni gen. nov., sp. nov., a predatory bacterium isolated from solar saltern.</title>
        <authorList>
            <person name="Wang S."/>
        </authorList>
    </citation>
    <scope>NUCLEOTIDE SEQUENCE [LARGE SCALE GENOMIC DNA]</scope>
    <source>
        <strain evidence="2 3">YN101</strain>
    </source>
</reference>
<dbReference type="PANTHER" id="PTHR42923:SF46">
    <property type="entry name" value="AMINE OXIDASE"/>
    <property type="match status" value="1"/>
</dbReference>
<evidence type="ECO:0000313" key="3">
    <source>
        <dbReference type="Proteomes" id="UP000315995"/>
    </source>
</evidence>
<dbReference type="InterPro" id="IPR036188">
    <property type="entry name" value="FAD/NAD-bd_sf"/>
</dbReference>